<dbReference type="Gene3D" id="3.40.640.10">
    <property type="entry name" value="Type I PLP-dependent aspartate aminotransferase-like (Major domain)"/>
    <property type="match status" value="1"/>
</dbReference>
<protein>
    <submittedName>
        <fullName evidence="5">Low specificity L-threonine aldolase</fullName>
    </submittedName>
</protein>
<evidence type="ECO:0000313" key="5">
    <source>
        <dbReference type="EMBL" id="GAF03682.1"/>
    </source>
</evidence>
<evidence type="ECO:0000256" key="2">
    <source>
        <dbReference type="ARBA" id="ARBA00006966"/>
    </source>
</evidence>
<dbReference type="Proteomes" id="UP000019402">
    <property type="component" value="Unassembled WGS sequence"/>
</dbReference>
<dbReference type="OrthoDB" id="9774495at2"/>
<dbReference type="eggNOG" id="COG2008">
    <property type="taxonomic scope" value="Bacteria"/>
</dbReference>
<keyword evidence="6" id="KW-1185">Reference proteome</keyword>
<evidence type="ECO:0000256" key="1">
    <source>
        <dbReference type="ARBA" id="ARBA00001933"/>
    </source>
</evidence>
<dbReference type="Pfam" id="PF01212">
    <property type="entry name" value="Beta_elim_lyase"/>
    <property type="match status" value="1"/>
</dbReference>
<reference evidence="5 6" key="1">
    <citation type="journal article" date="2014" name="Genome Announc.">
        <title>Draft Genome Sequence of Cytophaga fermentans JCM 21142T, a Facultative Anaerobe Isolated from Marine Mud.</title>
        <authorList>
            <person name="Starns D."/>
            <person name="Oshima K."/>
            <person name="Suda W."/>
            <person name="Iino T."/>
            <person name="Yuki M."/>
            <person name="Inoue J."/>
            <person name="Kitamura K."/>
            <person name="Iida T."/>
            <person name="Darby A."/>
            <person name="Hattori M."/>
            <person name="Ohkuma M."/>
        </authorList>
    </citation>
    <scope>NUCLEOTIDE SEQUENCE [LARGE SCALE GENOMIC DNA]</scope>
    <source>
        <strain evidence="5 6">JCM 21142</strain>
    </source>
</reference>
<dbReference type="EMBL" id="BAMD01000028">
    <property type="protein sequence ID" value="GAF03682.1"/>
    <property type="molecule type" value="Genomic_DNA"/>
</dbReference>
<dbReference type="GO" id="GO:0016829">
    <property type="term" value="F:lyase activity"/>
    <property type="evidence" value="ECO:0007669"/>
    <property type="project" value="InterPro"/>
</dbReference>
<dbReference type="InterPro" id="IPR015421">
    <property type="entry name" value="PyrdxlP-dep_Trfase_major"/>
</dbReference>
<dbReference type="STRING" id="869213.GCA_000517085_00880"/>
<dbReference type="InterPro" id="IPR015424">
    <property type="entry name" value="PyrdxlP-dep_Trfase"/>
</dbReference>
<name>W7Y686_9BACT</name>
<dbReference type="PANTHER" id="PTHR48097:SF5">
    <property type="entry name" value="LOW SPECIFICITY L-THREONINE ALDOLASE"/>
    <property type="match status" value="1"/>
</dbReference>
<keyword evidence="3" id="KW-0663">Pyridoxal phosphate</keyword>
<dbReference type="InterPro" id="IPR001597">
    <property type="entry name" value="ArAA_b-elim_lyase/Thr_aldolase"/>
</dbReference>
<dbReference type="AlphaFoldDB" id="W7Y686"/>
<evidence type="ECO:0000259" key="4">
    <source>
        <dbReference type="Pfam" id="PF01212"/>
    </source>
</evidence>
<dbReference type="CDD" id="cd06502">
    <property type="entry name" value="TA_like"/>
    <property type="match status" value="1"/>
</dbReference>
<dbReference type="Gene3D" id="3.90.1150.10">
    <property type="entry name" value="Aspartate Aminotransferase, domain 1"/>
    <property type="match status" value="1"/>
</dbReference>
<organism evidence="5 6">
    <name type="scientific">Saccharicrinis fermentans DSM 9555 = JCM 21142</name>
    <dbReference type="NCBI Taxonomy" id="869213"/>
    <lineage>
        <taxon>Bacteria</taxon>
        <taxon>Pseudomonadati</taxon>
        <taxon>Bacteroidota</taxon>
        <taxon>Bacteroidia</taxon>
        <taxon>Marinilabiliales</taxon>
        <taxon>Marinilabiliaceae</taxon>
        <taxon>Saccharicrinis</taxon>
    </lineage>
</organism>
<comment type="caution">
    <text evidence="5">The sequence shown here is derived from an EMBL/GenBank/DDBJ whole genome shotgun (WGS) entry which is preliminary data.</text>
</comment>
<dbReference type="PANTHER" id="PTHR48097">
    <property type="entry name" value="L-THREONINE ALDOLASE-RELATED"/>
    <property type="match status" value="1"/>
</dbReference>
<comment type="cofactor">
    <cofactor evidence="1">
        <name>pyridoxal 5'-phosphate</name>
        <dbReference type="ChEBI" id="CHEBI:597326"/>
    </cofactor>
</comment>
<dbReference type="SUPFAM" id="SSF53383">
    <property type="entry name" value="PLP-dependent transferases"/>
    <property type="match status" value="1"/>
</dbReference>
<proteinExistence type="inferred from homology"/>
<evidence type="ECO:0000256" key="3">
    <source>
        <dbReference type="ARBA" id="ARBA00022898"/>
    </source>
</evidence>
<gene>
    <name evidence="5" type="ORF">JCM21142_52361</name>
</gene>
<comment type="similarity">
    <text evidence="2">Belongs to the threonine aldolase family.</text>
</comment>
<feature type="domain" description="Aromatic amino acid beta-eliminating lyase/threonine aldolase" evidence="4">
    <location>
        <begin position="7"/>
        <end position="293"/>
    </location>
</feature>
<sequence length="345" mass="38391">MSRLRGFASDNNSGVHPDVMRALQNVNVGHAVGYGDDDITQRTILKFKEIFGTETDVFFAYNGTGANVMAIQALAKPYHAVICPETAHINVDECGAPEKHAGCKLLPVKTDDGKLTVEGIKAYMHGIDFEHHSQPRLVSITQATELGTLYSIREIETIAAYVHQNNMYLHMDGARIANAAASLGCSFKEMTVDAGVDVLSFGGTKNGLMFGEAVLFFHQNTQAVKYIRKQSAQLHSKMRYTAAQFEALLSNELWYKNASHANEMARKLAAKLGEIPEIRITQKVESNGVFAIVPEEIIEALQQEFFFYMWDPDKSEVRWMTSFDTQEEDIDTFVGLIKEKIAVLA</sequence>
<dbReference type="InterPro" id="IPR015422">
    <property type="entry name" value="PyrdxlP-dep_Trfase_small"/>
</dbReference>
<accession>W7Y686</accession>
<evidence type="ECO:0000313" key="6">
    <source>
        <dbReference type="Proteomes" id="UP000019402"/>
    </source>
</evidence>
<dbReference type="RefSeq" id="WP_027470835.1">
    <property type="nucleotide sequence ID" value="NZ_BAMD01000028.1"/>
</dbReference>
<dbReference type="GO" id="GO:0006520">
    <property type="term" value="P:amino acid metabolic process"/>
    <property type="evidence" value="ECO:0007669"/>
    <property type="project" value="InterPro"/>
</dbReference>